<accession>A0A814RRQ1</accession>
<feature type="compositionally biased region" description="Low complexity" evidence="2">
    <location>
        <begin position="36"/>
        <end position="64"/>
    </location>
</feature>
<name>A0A814RRQ1_9BILA</name>
<reference evidence="4" key="1">
    <citation type="submission" date="2021-02" db="EMBL/GenBank/DDBJ databases">
        <authorList>
            <person name="Nowell W R."/>
        </authorList>
    </citation>
    <scope>NUCLEOTIDE SEQUENCE</scope>
</reference>
<comment type="caution">
    <text evidence="4">The sequence shown here is derived from an EMBL/GenBank/DDBJ whole genome shotgun (WGS) entry which is preliminary data.</text>
</comment>
<sequence>MYASNEDEDWAYLHGTSPKNSILHKTVNIVDSEQPSSSSLSSYSSRSSSSSKLDPSVSLSSISSTELEHTQKADIIIRNDNPFSYMYNLNNYHDLEEEIDLLEATNNEHSLLLCHNDNNTQTVNINNRLSTDGKKQIRSSQANILHDNDNSKFKSTINKSQEMNKNHVFNSEFKSNTTESRHNRSSLSDGSRSSASNIRCPSCFNVAQTAKCQIISSIPMSEQSKLHNRIEGRQHNNNISISCIYIIVFFTLPIMLGHFVTRWDQSTITKIVDELTKMNQRLNGIKYIPLGNIQEKLTKQFEEKLQNIISEQSAWHDHEKYTLSLQIQELRQILKITQQNLTNTIHQLTQENEQLQEQIQSLEHPLGRNQEQNSKSTKTCIQGANCTKPTLNKSVTTASEEIPSIAADTSVNLLGFFESLSASLSNIVDHRHEYIEKSKKKLIVFAGSSSFKTIRTSFRRGFENLSSSFYKVQLTYTTWLESRAKQRDQNRIVVSQKEKQRQNYKKPRSCWPFQYGFNRDRRWRQVTNKDHSCHSKSNFLMDKICSMKRLLVKFFRL</sequence>
<evidence type="ECO:0000313" key="6">
    <source>
        <dbReference type="Proteomes" id="UP000663855"/>
    </source>
</evidence>
<feature type="compositionally biased region" description="Polar residues" evidence="2">
    <location>
        <begin position="159"/>
        <end position="178"/>
    </location>
</feature>
<dbReference type="Proteomes" id="UP000663855">
    <property type="component" value="Unassembled WGS sequence"/>
</dbReference>
<evidence type="ECO:0000313" key="5">
    <source>
        <dbReference type="EMBL" id="CAF4032733.1"/>
    </source>
</evidence>
<evidence type="ECO:0000256" key="1">
    <source>
        <dbReference type="SAM" id="Coils"/>
    </source>
</evidence>
<gene>
    <name evidence="5" type="ORF">BYL167_LOCUS15425</name>
    <name evidence="4" type="ORF">CJN711_LOCUS8883</name>
</gene>
<keyword evidence="3" id="KW-1133">Transmembrane helix</keyword>
<dbReference type="AlphaFoldDB" id="A0A814RRQ1"/>
<proteinExistence type="predicted"/>
<feature type="region of interest" description="Disordered" evidence="2">
    <location>
        <begin position="33"/>
        <end position="64"/>
    </location>
</feature>
<feature type="coiled-coil region" evidence="1">
    <location>
        <begin position="338"/>
        <end position="365"/>
    </location>
</feature>
<feature type="region of interest" description="Disordered" evidence="2">
    <location>
        <begin position="159"/>
        <end position="197"/>
    </location>
</feature>
<evidence type="ECO:0000256" key="3">
    <source>
        <dbReference type="SAM" id="Phobius"/>
    </source>
</evidence>
<dbReference type="Proteomes" id="UP000681967">
    <property type="component" value="Unassembled WGS sequence"/>
</dbReference>
<keyword evidence="1" id="KW-0175">Coiled coil</keyword>
<feature type="compositionally biased region" description="Low complexity" evidence="2">
    <location>
        <begin position="185"/>
        <end position="196"/>
    </location>
</feature>
<keyword evidence="3" id="KW-0472">Membrane</keyword>
<dbReference type="EMBL" id="CAJNOV010003295">
    <property type="protein sequence ID" value="CAF1137663.1"/>
    <property type="molecule type" value="Genomic_DNA"/>
</dbReference>
<dbReference type="EMBL" id="CAJOBH010005699">
    <property type="protein sequence ID" value="CAF4032733.1"/>
    <property type="molecule type" value="Genomic_DNA"/>
</dbReference>
<protein>
    <submittedName>
        <fullName evidence="4">Uncharacterized protein</fullName>
    </submittedName>
</protein>
<evidence type="ECO:0000256" key="2">
    <source>
        <dbReference type="SAM" id="MobiDB-lite"/>
    </source>
</evidence>
<keyword evidence="3" id="KW-0812">Transmembrane</keyword>
<feature type="transmembrane region" description="Helical" evidence="3">
    <location>
        <begin position="239"/>
        <end position="260"/>
    </location>
</feature>
<organism evidence="4 6">
    <name type="scientific">Rotaria magnacalcarata</name>
    <dbReference type="NCBI Taxonomy" id="392030"/>
    <lineage>
        <taxon>Eukaryota</taxon>
        <taxon>Metazoa</taxon>
        <taxon>Spiralia</taxon>
        <taxon>Gnathifera</taxon>
        <taxon>Rotifera</taxon>
        <taxon>Eurotatoria</taxon>
        <taxon>Bdelloidea</taxon>
        <taxon>Philodinida</taxon>
        <taxon>Philodinidae</taxon>
        <taxon>Rotaria</taxon>
    </lineage>
</organism>
<evidence type="ECO:0000313" key="4">
    <source>
        <dbReference type="EMBL" id="CAF1137663.1"/>
    </source>
</evidence>